<keyword evidence="1" id="KW-0472">Membrane</keyword>
<name>A0ABT0TEV3_9FLAO</name>
<evidence type="ECO:0008006" key="4">
    <source>
        <dbReference type="Google" id="ProtNLM"/>
    </source>
</evidence>
<proteinExistence type="predicted"/>
<protein>
    <recommendedName>
        <fullName evidence="4">Outer membrane protein beta-barrel domain-containing protein</fullName>
    </recommendedName>
</protein>
<evidence type="ECO:0000313" key="2">
    <source>
        <dbReference type="EMBL" id="MCL9769506.1"/>
    </source>
</evidence>
<evidence type="ECO:0000256" key="1">
    <source>
        <dbReference type="SAM" id="Phobius"/>
    </source>
</evidence>
<sequence>MKDNKNIERLFQEKFKDFEAIPPHNSWEIIADRLKEKKKKKRVIPFWFQFSGIAASLFIIGALIWNFSDNTKSTDFKNPENSTVNTNNKFDNSGIPLKNETVVSGRNTKKENSEAQKVNQTTQIQNENLNNLNIKSKKQRVVANQKSEKENKTNSNFKIIPSTKISKEKNWVANSEEKQKKSNNKRNNILKNQKENKYVFKNEVLVDNSGEKKKSEIIFKNKSFNETLISKNDEHTKKHNSISNKLEIKDSTLVAEISKETNPLEELLKEKESGKNADEKEKRSKWAISTNASPVYFNSLVQGSSIDDQFNANSKNYTTTLSYGIAGIYEINNKLSVKAGVNNINLSYSTNDVIFNAKMTTITNNIPTISRNAATQNIEFSSKLNQVETLSGDVENVMIENNVGALEQNISYIEVPLELSYKLIDKKFGIEVIGGMSTLFLNQNNISLLANGIQMEVGKANNLNSIHFSSNVGLGFRYSFWKSFNANFQPMFKYQINTFSENSSNFKPYFIGLYTGVSFSF</sequence>
<keyword evidence="1" id="KW-1133">Transmembrane helix</keyword>
<organism evidence="2 3">
    <name type="scientific">Flavobacterium fragile</name>
    <dbReference type="NCBI Taxonomy" id="2949085"/>
    <lineage>
        <taxon>Bacteria</taxon>
        <taxon>Pseudomonadati</taxon>
        <taxon>Bacteroidota</taxon>
        <taxon>Flavobacteriia</taxon>
        <taxon>Flavobacteriales</taxon>
        <taxon>Flavobacteriaceae</taxon>
        <taxon>Flavobacterium</taxon>
    </lineage>
</organism>
<keyword evidence="1" id="KW-0812">Transmembrane</keyword>
<gene>
    <name evidence="2" type="ORF">NAT47_03665</name>
</gene>
<reference evidence="2 3" key="1">
    <citation type="submission" date="2022-05" db="EMBL/GenBank/DDBJ databases">
        <title>Flavobacterium sp., isolated from activated sludge.</title>
        <authorList>
            <person name="Ran Q."/>
        </authorList>
    </citation>
    <scope>NUCLEOTIDE SEQUENCE [LARGE SCALE GENOMIC DNA]</scope>
    <source>
        <strain evidence="2 3">HXWNR69</strain>
    </source>
</reference>
<evidence type="ECO:0000313" key="3">
    <source>
        <dbReference type="Proteomes" id="UP001203342"/>
    </source>
</evidence>
<dbReference type="EMBL" id="JAMLJN010000002">
    <property type="protein sequence ID" value="MCL9769506.1"/>
    <property type="molecule type" value="Genomic_DNA"/>
</dbReference>
<comment type="caution">
    <text evidence="2">The sequence shown here is derived from an EMBL/GenBank/DDBJ whole genome shotgun (WGS) entry which is preliminary data.</text>
</comment>
<feature type="transmembrane region" description="Helical" evidence="1">
    <location>
        <begin position="43"/>
        <end position="65"/>
    </location>
</feature>
<accession>A0ABT0TEV3</accession>
<dbReference type="RefSeq" id="WP_250580390.1">
    <property type="nucleotide sequence ID" value="NZ_JAMLJN010000002.1"/>
</dbReference>
<keyword evidence="3" id="KW-1185">Reference proteome</keyword>
<dbReference type="Proteomes" id="UP001203342">
    <property type="component" value="Unassembled WGS sequence"/>
</dbReference>